<dbReference type="eggNOG" id="COG1216">
    <property type="taxonomic scope" value="Bacteria"/>
</dbReference>
<evidence type="ECO:0000313" key="3">
    <source>
        <dbReference type="Proteomes" id="UP000008561"/>
    </source>
</evidence>
<dbReference type="SUPFAM" id="SSF53448">
    <property type="entry name" value="Nucleotide-diphospho-sugar transferases"/>
    <property type="match status" value="1"/>
</dbReference>
<feature type="domain" description="Glycosyltransferase 2-like" evidence="1">
    <location>
        <begin position="9"/>
        <end position="165"/>
    </location>
</feature>
<dbReference type="STRING" id="96561.Dole_1720"/>
<dbReference type="KEGG" id="dol:Dole_1720"/>
<dbReference type="Proteomes" id="UP000008561">
    <property type="component" value="Chromosome"/>
</dbReference>
<accession>A9A0M4</accession>
<protein>
    <submittedName>
        <fullName evidence="2">N-acetylgalactosaminyl-proteoglycan 3-beta-glucuronosyltransferase</fullName>
        <ecNumber evidence="2">2.4.1.226</ecNumber>
    </submittedName>
</protein>
<dbReference type="InterPro" id="IPR029044">
    <property type="entry name" value="Nucleotide-diphossugar_trans"/>
</dbReference>
<dbReference type="HOGENOM" id="CLU_025996_0_7_7"/>
<name>A9A0M4_DESOH</name>
<dbReference type="PANTHER" id="PTHR22916:SF3">
    <property type="entry name" value="UDP-GLCNAC:BETAGAL BETA-1,3-N-ACETYLGLUCOSAMINYLTRANSFERASE-LIKE PROTEIN 1"/>
    <property type="match status" value="1"/>
</dbReference>
<keyword evidence="2" id="KW-0808">Transferase</keyword>
<dbReference type="Pfam" id="PF00535">
    <property type="entry name" value="Glycos_transf_2"/>
    <property type="match status" value="1"/>
</dbReference>
<keyword evidence="2" id="KW-0328">Glycosyltransferase</keyword>
<dbReference type="InterPro" id="IPR001173">
    <property type="entry name" value="Glyco_trans_2-like"/>
</dbReference>
<dbReference type="EC" id="2.4.1.226" evidence="2"/>
<evidence type="ECO:0000259" key="1">
    <source>
        <dbReference type="Pfam" id="PF00535"/>
    </source>
</evidence>
<dbReference type="PANTHER" id="PTHR22916">
    <property type="entry name" value="GLYCOSYLTRANSFERASE"/>
    <property type="match status" value="1"/>
</dbReference>
<reference evidence="2 3" key="1">
    <citation type="submission" date="2007-10" db="EMBL/GenBank/DDBJ databases">
        <title>Complete sequence of Desulfococcus oleovorans Hxd3.</title>
        <authorList>
            <consortium name="US DOE Joint Genome Institute"/>
            <person name="Copeland A."/>
            <person name="Lucas S."/>
            <person name="Lapidus A."/>
            <person name="Barry K."/>
            <person name="Glavina del Rio T."/>
            <person name="Dalin E."/>
            <person name="Tice H."/>
            <person name="Pitluck S."/>
            <person name="Kiss H."/>
            <person name="Brettin T."/>
            <person name="Bruce D."/>
            <person name="Detter J.C."/>
            <person name="Han C."/>
            <person name="Schmutz J."/>
            <person name="Larimer F."/>
            <person name="Land M."/>
            <person name="Hauser L."/>
            <person name="Kyrpides N."/>
            <person name="Kim E."/>
            <person name="Wawrik B."/>
            <person name="Richardson P."/>
        </authorList>
    </citation>
    <scope>NUCLEOTIDE SEQUENCE [LARGE SCALE GENOMIC DNA]</scope>
    <source>
        <strain evidence="3">DSM 6200 / JCM 39069 / Hxd3</strain>
    </source>
</reference>
<dbReference type="Gene3D" id="3.90.550.10">
    <property type="entry name" value="Spore Coat Polysaccharide Biosynthesis Protein SpsA, Chain A"/>
    <property type="match status" value="1"/>
</dbReference>
<dbReference type="AlphaFoldDB" id="A9A0M4"/>
<keyword evidence="3" id="KW-1185">Reference proteome</keyword>
<dbReference type="GO" id="GO:0050510">
    <property type="term" value="F:N-acetylgalactosaminyl-proteoglycan 3-beta-glucuronosyltransferase activity"/>
    <property type="evidence" value="ECO:0007669"/>
    <property type="project" value="UniProtKB-EC"/>
</dbReference>
<dbReference type="CAZy" id="GT2">
    <property type="family name" value="Glycosyltransferase Family 2"/>
</dbReference>
<proteinExistence type="predicted"/>
<dbReference type="EMBL" id="CP000859">
    <property type="protein sequence ID" value="ABW67524.1"/>
    <property type="molecule type" value="Genomic_DNA"/>
</dbReference>
<organism evidence="2 3">
    <name type="scientific">Desulfosudis oleivorans (strain DSM 6200 / JCM 39069 / Hxd3)</name>
    <name type="common">Desulfococcus oleovorans</name>
    <dbReference type="NCBI Taxonomy" id="96561"/>
    <lineage>
        <taxon>Bacteria</taxon>
        <taxon>Pseudomonadati</taxon>
        <taxon>Thermodesulfobacteriota</taxon>
        <taxon>Desulfobacteria</taxon>
        <taxon>Desulfobacterales</taxon>
        <taxon>Desulfosudaceae</taxon>
        <taxon>Desulfosudis</taxon>
    </lineage>
</organism>
<dbReference type="RefSeq" id="WP_012175140.1">
    <property type="nucleotide sequence ID" value="NC_009943.1"/>
</dbReference>
<sequence length="255" mass="28816">MNTEKPLVSVLTTAYNTEKYIGAAIESVLAQTMTDFEFALRDDGSTDSTLEILKDYAKKDARIKIFSGSNTGMAAGTNELIKKARGTFIGLLDSDDLLAPTALEETVKVFQAIPSAGMVYTDHYDMAEDGTVRGLGFRCRIPYSKERLLIDMMTFHFRMFRRSTFDIVGLLDPSLEAAPDYDLCLRVSEQCQIVHLPRPLYLYRVHDKSISTSQRLDQINESKLVVEQALKRRGLDREYELFVQLSSKFTLVKKA</sequence>
<dbReference type="OrthoDB" id="433681at2"/>
<gene>
    <name evidence="2" type="ordered locus">Dole_1720</name>
</gene>
<evidence type="ECO:0000313" key="2">
    <source>
        <dbReference type="EMBL" id="ABW67524.1"/>
    </source>
</evidence>